<name>A0A2X4UAB5_9GAMM</name>
<accession>A0A2X4UAB5</accession>
<dbReference type="Gene3D" id="3.40.50.1000">
    <property type="entry name" value="HAD superfamily/HAD-like"/>
    <property type="match status" value="1"/>
</dbReference>
<sequence>MSIKMVVTDLDGTLFNHQEVVSDTNRLAFQRIITQGILPVVATGRMKSEARYAFDAIGASRYFMGMNGCRTVDMQQQKIVYEHFLARSLFDEILQKLTELDVFFQMYTSEGVKCLPHLHPRMAQSGMAPAYLARFGDEILPAGLQQLAHLNIYKFLVVDTDSGKLEALRQAFANNPDVSLVASQLYYVEIISARVNKGVALQRLCDHLGISTASVMAIGDSENDIEMLRLVGAGVAMGNAASHVKAAARYVAPSNDDDGVAWALNELLPLL</sequence>
<dbReference type="GO" id="GO:0016791">
    <property type="term" value="F:phosphatase activity"/>
    <property type="evidence" value="ECO:0007669"/>
    <property type="project" value="TreeGrafter"/>
</dbReference>
<protein>
    <submittedName>
        <fullName evidence="3">Uncharacterized phosphatase YwpJ</fullName>
        <ecNumber evidence="3">3.1.3.-</ecNumber>
    </submittedName>
</protein>
<organism evidence="3 4">
    <name type="scientific">Leminorella richardii</name>
    <dbReference type="NCBI Taxonomy" id="158841"/>
    <lineage>
        <taxon>Bacteria</taxon>
        <taxon>Pseudomonadati</taxon>
        <taxon>Pseudomonadota</taxon>
        <taxon>Gammaproteobacteria</taxon>
        <taxon>Enterobacterales</taxon>
        <taxon>Budviciaceae</taxon>
        <taxon>Leminorella</taxon>
    </lineage>
</organism>
<keyword evidence="2 3" id="KW-0378">Hydrolase</keyword>
<evidence type="ECO:0000313" key="3">
    <source>
        <dbReference type="EMBL" id="SQI36757.1"/>
    </source>
</evidence>
<dbReference type="EMBL" id="LS483470">
    <property type="protein sequence ID" value="SQI36757.1"/>
    <property type="molecule type" value="Genomic_DNA"/>
</dbReference>
<reference evidence="3 4" key="1">
    <citation type="submission" date="2018-06" db="EMBL/GenBank/DDBJ databases">
        <authorList>
            <consortium name="Pathogen Informatics"/>
            <person name="Doyle S."/>
        </authorList>
    </citation>
    <scope>NUCLEOTIDE SEQUENCE [LARGE SCALE GENOMIC DNA]</scope>
    <source>
        <strain evidence="3 4">NCTC12151</strain>
    </source>
</reference>
<dbReference type="GO" id="GO:0000287">
    <property type="term" value="F:magnesium ion binding"/>
    <property type="evidence" value="ECO:0007669"/>
    <property type="project" value="TreeGrafter"/>
</dbReference>
<dbReference type="InterPro" id="IPR000150">
    <property type="entry name" value="Cof"/>
</dbReference>
<dbReference type="InterPro" id="IPR036412">
    <property type="entry name" value="HAD-like_sf"/>
</dbReference>
<dbReference type="InterPro" id="IPR023214">
    <property type="entry name" value="HAD_sf"/>
</dbReference>
<dbReference type="PANTHER" id="PTHR10000:SF8">
    <property type="entry name" value="HAD SUPERFAMILY HYDROLASE-LIKE, TYPE 3"/>
    <property type="match status" value="1"/>
</dbReference>
<dbReference type="InterPro" id="IPR006379">
    <property type="entry name" value="HAD-SF_hydro_IIB"/>
</dbReference>
<dbReference type="Proteomes" id="UP000249005">
    <property type="component" value="Chromosome 1"/>
</dbReference>
<evidence type="ECO:0000256" key="2">
    <source>
        <dbReference type="ARBA" id="ARBA00022801"/>
    </source>
</evidence>
<dbReference type="EC" id="3.1.3.-" evidence="3"/>
<dbReference type="NCBIfam" id="TIGR01484">
    <property type="entry name" value="HAD-SF-IIB"/>
    <property type="match status" value="1"/>
</dbReference>
<dbReference type="AlphaFoldDB" id="A0A2X4UAB5"/>
<dbReference type="PROSITE" id="PS01229">
    <property type="entry name" value="COF_2"/>
    <property type="match status" value="1"/>
</dbReference>
<dbReference type="Gene3D" id="3.30.1240.10">
    <property type="match status" value="1"/>
</dbReference>
<dbReference type="PANTHER" id="PTHR10000">
    <property type="entry name" value="PHOSPHOSERINE PHOSPHATASE"/>
    <property type="match status" value="1"/>
</dbReference>
<dbReference type="RefSeq" id="WP_170126489.1">
    <property type="nucleotide sequence ID" value="NZ_LR698987.1"/>
</dbReference>
<dbReference type="CDD" id="cd07516">
    <property type="entry name" value="HAD_Pase"/>
    <property type="match status" value="1"/>
</dbReference>
<evidence type="ECO:0000313" key="4">
    <source>
        <dbReference type="Proteomes" id="UP000249005"/>
    </source>
</evidence>
<keyword evidence="4" id="KW-1185">Reference proteome</keyword>
<proteinExistence type="predicted"/>
<evidence type="ECO:0000256" key="1">
    <source>
        <dbReference type="ARBA" id="ARBA00022723"/>
    </source>
</evidence>
<dbReference type="Pfam" id="PF08282">
    <property type="entry name" value="Hydrolase_3"/>
    <property type="match status" value="1"/>
</dbReference>
<dbReference type="SFLD" id="SFLDS00003">
    <property type="entry name" value="Haloacid_Dehalogenase"/>
    <property type="match status" value="1"/>
</dbReference>
<gene>
    <name evidence="3" type="primary">ywpJ_1</name>
    <name evidence="3" type="ORF">NCTC12151_00907</name>
</gene>
<dbReference type="GO" id="GO:0005829">
    <property type="term" value="C:cytosol"/>
    <property type="evidence" value="ECO:0007669"/>
    <property type="project" value="TreeGrafter"/>
</dbReference>
<keyword evidence="1" id="KW-0479">Metal-binding</keyword>
<dbReference type="KEGG" id="lri:NCTC12151_00907"/>
<dbReference type="NCBIfam" id="TIGR00099">
    <property type="entry name" value="Cof-subfamily"/>
    <property type="match status" value="1"/>
</dbReference>
<dbReference type="SUPFAM" id="SSF56784">
    <property type="entry name" value="HAD-like"/>
    <property type="match status" value="1"/>
</dbReference>
<dbReference type="SFLD" id="SFLDG01140">
    <property type="entry name" value="C2.B:_Phosphomannomutase_and_P"/>
    <property type="match status" value="1"/>
</dbReference>